<evidence type="ECO:0000313" key="13">
    <source>
        <dbReference type="Proteomes" id="UP000016569"/>
    </source>
</evidence>
<feature type="transmembrane region" description="Helical" evidence="9">
    <location>
        <begin position="222"/>
        <end position="239"/>
    </location>
</feature>
<dbReference type="InterPro" id="IPR017871">
    <property type="entry name" value="ABC_transporter-like_CS"/>
</dbReference>
<dbReference type="SMART" id="SM00382">
    <property type="entry name" value="AAA"/>
    <property type="match status" value="1"/>
</dbReference>
<gene>
    <name evidence="12" type="ORF">MBEBAB_1093</name>
</gene>
<feature type="domain" description="ABC transmembrane type-1" evidence="11">
    <location>
        <begin position="82"/>
        <end position="363"/>
    </location>
</feature>
<dbReference type="PROSITE" id="PS50893">
    <property type="entry name" value="ABC_TRANSPORTER_2"/>
    <property type="match status" value="1"/>
</dbReference>
<comment type="subcellular location">
    <subcellularLocation>
        <location evidence="1">Cell membrane</location>
        <topology evidence="1">Multi-pass membrane protein</topology>
    </subcellularLocation>
</comment>
<dbReference type="InterPro" id="IPR039421">
    <property type="entry name" value="Type_1_exporter"/>
</dbReference>
<evidence type="ECO:0000256" key="4">
    <source>
        <dbReference type="ARBA" id="ARBA00022840"/>
    </source>
</evidence>
<dbReference type="Pfam" id="PF00664">
    <property type="entry name" value="ABC_membrane"/>
    <property type="match status" value="1"/>
</dbReference>
<dbReference type="GO" id="GO:0016887">
    <property type="term" value="F:ATP hydrolysis activity"/>
    <property type="evidence" value="ECO:0007669"/>
    <property type="project" value="InterPro"/>
</dbReference>
<dbReference type="AlphaFoldDB" id="A0A8E0NB19"/>
<dbReference type="InterPro" id="IPR011918">
    <property type="entry name" value="ABC_MsbA_ATP-bd"/>
</dbReference>
<dbReference type="SUPFAM" id="SSF90123">
    <property type="entry name" value="ABC transporter transmembrane region"/>
    <property type="match status" value="1"/>
</dbReference>
<dbReference type="PROSITE" id="PS50929">
    <property type="entry name" value="ABC_TM1F"/>
    <property type="match status" value="1"/>
</dbReference>
<evidence type="ECO:0000259" key="10">
    <source>
        <dbReference type="PROSITE" id="PS50893"/>
    </source>
</evidence>
<evidence type="ECO:0000256" key="8">
    <source>
        <dbReference type="SAM" id="MobiDB-lite"/>
    </source>
</evidence>
<dbReference type="GO" id="GO:0005524">
    <property type="term" value="F:ATP binding"/>
    <property type="evidence" value="ECO:0007669"/>
    <property type="project" value="UniProtKB-KW"/>
</dbReference>
<accession>A0A8E0NB19</accession>
<dbReference type="InterPro" id="IPR036640">
    <property type="entry name" value="ABC1_TM_sf"/>
</dbReference>
<feature type="transmembrane region" description="Helical" evidence="9">
    <location>
        <begin position="120"/>
        <end position="141"/>
    </location>
</feature>
<dbReference type="SUPFAM" id="SSF52540">
    <property type="entry name" value="P-loop containing nucleoside triphosphate hydrolases"/>
    <property type="match status" value="1"/>
</dbReference>
<name>A0A8E0NB19_9CAUL</name>
<evidence type="ECO:0000313" key="12">
    <source>
        <dbReference type="EMBL" id="GAD58843.1"/>
    </source>
</evidence>
<evidence type="ECO:0000256" key="1">
    <source>
        <dbReference type="ARBA" id="ARBA00004651"/>
    </source>
</evidence>
<keyword evidence="6 9" id="KW-0472">Membrane</keyword>
<evidence type="ECO:0000256" key="5">
    <source>
        <dbReference type="ARBA" id="ARBA00022989"/>
    </source>
</evidence>
<dbReference type="CDD" id="cd18575">
    <property type="entry name" value="ABC_6TM_bac_exporter_ABCB8_10_like"/>
    <property type="match status" value="1"/>
</dbReference>
<comment type="caution">
    <text evidence="12">The sequence shown here is derived from an EMBL/GenBank/DDBJ whole genome shotgun (WGS) entry which is preliminary data.</text>
</comment>
<dbReference type="Gene3D" id="3.40.50.300">
    <property type="entry name" value="P-loop containing nucleotide triphosphate hydrolases"/>
    <property type="match status" value="1"/>
</dbReference>
<keyword evidence="2 9" id="KW-0812">Transmembrane</keyword>
<dbReference type="Gene3D" id="1.20.1560.10">
    <property type="entry name" value="ABC transporter type 1, transmembrane domain"/>
    <property type="match status" value="1"/>
</dbReference>
<sequence length="639" mass="68890">METRRKPRRERGGVYTHGPYEARGAAMTATPPPSRADLDRPSPGAVLAESMTEAAERRGRRRDVRPLGRLLPFLVRHKGSALIAGFWLAVSTMASLGLTITARGAIDNGFAQGGADLDVWFLVLGANAVGLGLATALRYFYVTKTGERMIATLRQALFGRILRLDPAFFTHMRTGEVLSRLTTDIQMVDSLLTTSVSYALRNVLTLIGATILLLIVSPKLTGMVMLITPLLLGPLFLFGRKVRALTVESQDRFAGAVGFAGESVDAIETVQAFGREASARARFDRAVESAFAASLRRMNARAWMTALVIVVMFGGVSLVLWLGARDVVAGVMTPGALLQFVLLSVFAAGAVGALGESWGDVQKAAGAMDRIDELMKAEPSIATPPHPSPLPDPPRGEVSMSGVSFAYPGRPDLPALEGFDLTVRPGETVALVGPSGAGKSTVFRLLLRFYDPQTGTVRVDGVDVREADPGAVRERFAWVSQEAPLFSESAIENIRFGREDVRLEEARDAAERAQALTFLDALPEGFDTPLGERGRSLSGGQRQRLAIARALVRNAPILLLDEATSALDAENERLVQAALDQAMEGRTTLVIAHRLATVLRADRIVVMDGGKVVEEGTHAELMAQRGLYARLADLQFRTR</sequence>
<dbReference type="GO" id="GO:0005886">
    <property type="term" value="C:plasma membrane"/>
    <property type="evidence" value="ECO:0007669"/>
    <property type="project" value="UniProtKB-SubCell"/>
</dbReference>
<dbReference type="Proteomes" id="UP000016569">
    <property type="component" value="Unassembled WGS sequence"/>
</dbReference>
<keyword evidence="4" id="KW-0067">ATP-binding</keyword>
<dbReference type="GO" id="GO:0090374">
    <property type="term" value="P:oligopeptide export from mitochondrion"/>
    <property type="evidence" value="ECO:0007669"/>
    <property type="project" value="TreeGrafter"/>
</dbReference>
<dbReference type="Pfam" id="PF00005">
    <property type="entry name" value="ABC_tran"/>
    <property type="match status" value="1"/>
</dbReference>
<dbReference type="InterPro" id="IPR003439">
    <property type="entry name" value="ABC_transporter-like_ATP-bd"/>
</dbReference>
<feature type="transmembrane region" description="Helical" evidence="9">
    <location>
        <begin position="79"/>
        <end position="100"/>
    </location>
</feature>
<keyword evidence="13" id="KW-1185">Reference proteome</keyword>
<feature type="region of interest" description="Disordered" evidence="8">
    <location>
        <begin position="1"/>
        <end position="43"/>
    </location>
</feature>
<proteinExistence type="predicted"/>
<keyword evidence="5 9" id="KW-1133">Transmembrane helix</keyword>
<keyword evidence="3" id="KW-0547">Nucleotide-binding</keyword>
<dbReference type="NCBIfam" id="TIGR02204">
    <property type="entry name" value="MsbA_rel"/>
    <property type="match status" value="1"/>
</dbReference>
<dbReference type="GO" id="GO:0015421">
    <property type="term" value="F:ABC-type oligopeptide transporter activity"/>
    <property type="evidence" value="ECO:0007669"/>
    <property type="project" value="TreeGrafter"/>
</dbReference>
<organism evidence="12 13">
    <name type="scientific">Brevundimonas abyssalis TAR-001</name>
    <dbReference type="NCBI Taxonomy" id="1391729"/>
    <lineage>
        <taxon>Bacteria</taxon>
        <taxon>Pseudomonadati</taxon>
        <taxon>Pseudomonadota</taxon>
        <taxon>Alphaproteobacteria</taxon>
        <taxon>Caulobacterales</taxon>
        <taxon>Caulobacteraceae</taxon>
        <taxon>Brevundimonas</taxon>
    </lineage>
</organism>
<comment type="function">
    <text evidence="7">Part of an ABC transporter complex. Transmembrane domains (TMD) form a pore in the inner membrane and the ATP-binding domain (NBD) is responsible for energy generation.</text>
</comment>
<feature type="transmembrane region" description="Helical" evidence="9">
    <location>
        <begin position="336"/>
        <end position="354"/>
    </location>
</feature>
<dbReference type="InterPro" id="IPR027417">
    <property type="entry name" value="P-loop_NTPase"/>
</dbReference>
<dbReference type="PANTHER" id="PTHR43394:SF1">
    <property type="entry name" value="ATP-BINDING CASSETTE SUB-FAMILY B MEMBER 10, MITOCHONDRIAL"/>
    <property type="match status" value="1"/>
</dbReference>
<evidence type="ECO:0000259" key="11">
    <source>
        <dbReference type="PROSITE" id="PS50929"/>
    </source>
</evidence>
<evidence type="ECO:0000256" key="7">
    <source>
        <dbReference type="ARBA" id="ARBA00024725"/>
    </source>
</evidence>
<evidence type="ECO:0000256" key="9">
    <source>
        <dbReference type="SAM" id="Phobius"/>
    </source>
</evidence>
<feature type="transmembrane region" description="Helical" evidence="9">
    <location>
        <begin position="302"/>
        <end position="324"/>
    </location>
</feature>
<evidence type="ECO:0000256" key="2">
    <source>
        <dbReference type="ARBA" id="ARBA00022692"/>
    </source>
</evidence>
<dbReference type="EMBL" id="BATC01000013">
    <property type="protein sequence ID" value="GAD58843.1"/>
    <property type="molecule type" value="Genomic_DNA"/>
</dbReference>
<dbReference type="InterPro" id="IPR011527">
    <property type="entry name" value="ABC1_TM_dom"/>
</dbReference>
<dbReference type="CDD" id="cd03249">
    <property type="entry name" value="ABC_MTABC3_MDL1_MDL2"/>
    <property type="match status" value="1"/>
</dbReference>
<evidence type="ECO:0000256" key="3">
    <source>
        <dbReference type="ARBA" id="ARBA00022741"/>
    </source>
</evidence>
<reference evidence="13" key="1">
    <citation type="journal article" date="2013" name="Genome Announc.">
        <title>Draft Genome Sequence of the Dimorphic Prosthecate Bacterium Brevundimonas abyssalis TAR-001T.</title>
        <authorList>
            <person name="Tsubouchi T."/>
            <person name="Nishi S."/>
            <person name="Usui K."/>
            <person name="Shimane Y."/>
            <person name="Takaki Y."/>
            <person name="Maruyama T."/>
            <person name="Hatada Y."/>
        </authorList>
    </citation>
    <scope>NUCLEOTIDE SEQUENCE [LARGE SCALE GENOMIC DNA]</scope>
    <source>
        <strain evidence="13">TAR-001</strain>
    </source>
</reference>
<dbReference type="PROSITE" id="PS00211">
    <property type="entry name" value="ABC_TRANSPORTER_1"/>
    <property type="match status" value="1"/>
</dbReference>
<dbReference type="FunFam" id="3.40.50.300:FF:000218">
    <property type="entry name" value="Multidrug ABC transporter ATP-binding protein"/>
    <property type="match status" value="1"/>
</dbReference>
<evidence type="ECO:0000256" key="6">
    <source>
        <dbReference type="ARBA" id="ARBA00023136"/>
    </source>
</evidence>
<feature type="transmembrane region" description="Helical" evidence="9">
    <location>
        <begin position="198"/>
        <end position="216"/>
    </location>
</feature>
<protein>
    <submittedName>
        <fullName evidence="12">ABC-type multidrug transport system, ATPase and permease components</fullName>
    </submittedName>
</protein>
<feature type="domain" description="ABC transporter" evidence="10">
    <location>
        <begin position="398"/>
        <end position="634"/>
    </location>
</feature>
<dbReference type="PANTHER" id="PTHR43394">
    <property type="entry name" value="ATP-DEPENDENT PERMEASE MDL1, MITOCHONDRIAL"/>
    <property type="match status" value="1"/>
</dbReference>
<dbReference type="InterPro" id="IPR003593">
    <property type="entry name" value="AAA+_ATPase"/>
</dbReference>